<dbReference type="RefSeq" id="WP_111492163.1">
    <property type="nucleotide sequence ID" value="NZ_CP031264.1"/>
</dbReference>
<feature type="transmembrane region" description="Helical" evidence="2">
    <location>
        <begin position="90"/>
        <end position="110"/>
    </location>
</feature>
<evidence type="ECO:0000256" key="2">
    <source>
        <dbReference type="SAM" id="Phobius"/>
    </source>
</evidence>
<feature type="transmembrane region" description="Helical" evidence="2">
    <location>
        <begin position="12"/>
        <end position="36"/>
    </location>
</feature>
<feature type="transmembrane region" description="Helical" evidence="2">
    <location>
        <begin position="64"/>
        <end position="83"/>
    </location>
</feature>
<name>A0A345STK7_9ACTN</name>
<organism evidence="3 4">
    <name type="scientific">Peterkaempfera bronchialis</name>
    <dbReference type="NCBI Taxonomy" id="2126346"/>
    <lineage>
        <taxon>Bacteria</taxon>
        <taxon>Bacillati</taxon>
        <taxon>Actinomycetota</taxon>
        <taxon>Actinomycetes</taxon>
        <taxon>Kitasatosporales</taxon>
        <taxon>Streptomycetaceae</taxon>
        <taxon>Peterkaempfera</taxon>
    </lineage>
</organism>
<feature type="compositionally biased region" description="Pro residues" evidence="1">
    <location>
        <begin position="194"/>
        <end position="205"/>
    </location>
</feature>
<evidence type="ECO:0000313" key="4">
    <source>
        <dbReference type="Proteomes" id="UP000249340"/>
    </source>
</evidence>
<keyword evidence="4" id="KW-1185">Reference proteome</keyword>
<feature type="region of interest" description="Disordered" evidence="1">
    <location>
        <begin position="172"/>
        <end position="205"/>
    </location>
</feature>
<dbReference type="KEGG" id="stri:C7M71_005965"/>
<evidence type="ECO:0000313" key="3">
    <source>
        <dbReference type="EMBL" id="AXI77062.1"/>
    </source>
</evidence>
<keyword evidence="2" id="KW-0472">Membrane</keyword>
<sequence>MDRPPRHPATEIKVGVLVALGSVLLGLAMGLLWLWLAPKVPLYADSKAVYLKDPEGEQRAAADGVFVLLGLGAGAVAALAAFLPTRRRGGGIAVAVGLAVGGVLGSVAAWRLGVALGPTSDIVAHARQVGEGKVFDAALELGAKGALLVWPMAAMVVLLGLTAAFGKREPQPAPYWYGAPPPPPPNQNQNQNPNPGPPLPPPPGG</sequence>
<evidence type="ECO:0008006" key="5">
    <source>
        <dbReference type="Google" id="ProtNLM"/>
    </source>
</evidence>
<evidence type="ECO:0000256" key="1">
    <source>
        <dbReference type="SAM" id="MobiDB-lite"/>
    </source>
</evidence>
<proteinExistence type="predicted"/>
<keyword evidence="2" id="KW-1133">Transmembrane helix</keyword>
<keyword evidence="2" id="KW-0812">Transmembrane</keyword>
<dbReference type="AlphaFoldDB" id="A0A345STK7"/>
<accession>A0A345STK7</accession>
<dbReference type="Proteomes" id="UP000249340">
    <property type="component" value="Chromosome"/>
</dbReference>
<reference evidence="4" key="1">
    <citation type="submission" date="2018-07" db="EMBL/GenBank/DDBJ databases">
        <title>Streptacidiphilus bronchialis DSM 106435 chromosome.</title>
        <authorList>
            <person name="Batra D."/>
            <person name="Gulvik C.A."/>
        </authorList>
    </citation>
    <scope>NUCLEOTIDE SEQUENCE [LARGE SCALE GENOMIC DNA]</scope>
    <source>
        <strain evidence="4">DSM 106435</strain>
    </source>
</reference>
<feature type="transmembrane region" description="Helical" evidence="2">
    <location>
        <begin position="147"/>
        <end position="166"/>
    </location>
</feature>
<gene>
    <name evidence="3" type="ORF">C7M71_005965</name>
</gene>
<protein>
    <recommendedName>
        <fullName evidence="5">ABC transporter permease</fullName>
    </recommendedName>
</protein>
<dbReference type="EMBL" id="CP031264">
    <property type="protein sequence ID" value="AXI77062.1"/>
    <property type="molecule type" value="Genomic_DNA"/>
</dbReference>